<protein>
    <submittedName>
        <fullName evidence="2">Uncharacterized protein</fullName>
    </submittedName>
</protein>
<proteinExistence type="predicted"/>
<dbReference type="AlphaFoldDB" id="A0AAV1WVP9"/>
<evidence type="ECO:0000256" key="1">
    <source>
        <dbReference type="SAM" id="MobiDB-lite"/>
    </source>
</evidence>
<evidence type="ECO:0000313" key="2">
    <source>
        <dbReference type="EMBL" id="CAL0312806.1"/>
    </source>
</evidence>
<reference evidence="2 3" key="1">
    <citation type="submission" date="2024-03" db="EMBL/GenBank/DDBJ databases">
        <authorList>
            <person name="Martinez-Hernandez J."/>
        </authorList>
    </citation>
    <scope>NUCLEOTIDE SEQUENCE [LARGE SCALE GENOMIC DNA]</scope>
</reference>
<sequence>MPSETAHISPNFPDFAQAMDPHLGEPRRNSQMWTPRLGEVQQWLNLHLSPSLRLGEGHSPGQGSLTWASPFSAFWCFSPHLWSGRPFPRLGETCGVQMLCSSPFSPLFALIQPETITIL</sequence>
<comment type="caution">
    <text evidence="2">The sequence shown here is derived from an EMBL/GenBank/DDBJ whole genome shotgun (WGS) entry which is preliminary data.</text>
</comment>
<accession>A0AAV1WVP9</accession>
<feature type="region of interest" description="Disordered" evidence="1">
    <location>
        <begin position="1"/>
        <end position="31"/>
    </location>
</feature>
<dbReference type="EMBL" id="CAXHTB010000009">
    <property type="protein sequence ID" value="CAL0312806.1"/>
    <property type="molecule type" value="Genomic_DNA"/>
</dbReference>
<keyword evidence="3" id="KW-1185">Reference proteome</keyword>
<organism evidence="2 3">
    <name type="scientific">Lupinus luteus</name>
    <name type="common">European yellow lupine</name>
    <dbReference type="NCBI Taxonomy" id="3873"/>
    <lineage>
        <taxon>Eukaryota</taxon>
        <taxon>Viridiplantae</taxon>
        <taxon>Streptophyta</taxon>
        <taxon>Embryophyta</taxon>
        <taxon>Tracheophyta</taxon>
        <taxon>Spermatophyta</taxon>
        <taxon>Magnoliopsida</taxon>
        <taxon>eudicotyledons</taxon>
        <taxon>Gunneridae</taxon>
        <taxon>Pentapetalae</taxon>
        <taxon>rosids</taxon>
        <taxon>fabids</taxon>
        <taxon>Fabales</taxon>
        <taxon>Fabaceae</taxon>
        <taxon>Papilionoideae</taxon>
        <taxon>50 kb inversion clade</taxon>
        <taxon>genistoids sensu lato</taxon>
        <taxon>core genistoids</taxon>
        <taxon>Genisteae</taxon>
        <taxon>Lupinus</taxon>
    </lineage>
</organism>
<name>A0AAV1WVP9_LUPLU</name>
<evidence type="ECO:0000313" key="3">
    <source>
        <dbReference type="Proteomes" id="UP001497480"/>
    </source>
</evidence>
<gene>
    <name evidence="2" type="ORF">LLUT_LOCUS13866</name>
</gene>
<dbReference type="Proteomes" id="UP001497480">
    <property type="component" value="Unassembled WGS sequence"/>
</dbReference>